<keyword evidence="4 6" id="KW-0472">Membrane</keyword>
<evidence type="ECO:0000256" key="2">
    <source>
        <dbReference type="ARBA" id="ARBA00022692"/>
    </source>
</evidence>
<dbReference type="InterPro" id="IPR010817">
    <property type="entry name" value="HemY_N"/>
</dbReference>
<name>A0ABV1SGP3_9RHOB</name>
<dbReference type="Pfam" id="PF07219">
    <property type="entry name" value="HemY_N"/>
    <property type="match status" value="1"/>
</dbReference>
<keyword evidence="9" id="KW-1185">Reference proteome</keyword>
<dbReference type="InterPro" id="IPR011990">
    <property type="entry name" value="TPR-like_helical_dom_sf"/>
</dbReference>
<evidence type="ECO:0000313" key="8">
    <source>
        <dbReference type="EMBL" id="MER5172053.1"/>
    </source>
</evidence>
<keyword evidence="3 6" id="KW-1133">Transmembrane helix</keyword>
<feature type="compositionally biased region" description="Acidic residues" evidence="5">
    <location>
        <begin position="500"/>
        <end position="511"/>
    </location>
</feature>
<dbReference type="Proteomes" id="UP001438953">
    <property type="component" value="Unassembled WGS sequence"/>
</dbReference>
<evidence type="ECO:0000256" key="3">
    <source>
        <dbReference type="ARBA" id="ARBA00022989"/>
    </source>
</evidence>
<feature type="region of interest" description="Disordered" evidence="5">
    <location>
        <begin position="496"/>
        <end position="520"/>
    </location>
</feature>
<proteinExistence type="predicted"/>
<dbReference type="PIRSF" id="PIRSF031802">
    <property type="entry name" value="UCP031802"/>
    <property type="match status" value="1"/>
</dbReference>
<feature type="domain" description="HemY N-terminal" evidence="7">
    <location>
        <begin position="32"/>
        <end position="143"/>
    </location>
</feature>
<dbReference type="RefSeq" id="WP_350936706.1">
    <property type="nucleotide sequence ID" value="NZ_JAYWLC010000006.1"/>
</dbReference>
<accession>A0ABV1SGP3</accession>
<dbReference type="InterPro" id="IPR016982">
    <property type="entry name" value="Mms48"/>
</dbReference>
<organism evidence="8 9">
    <name type="scientific">Thioclava kandeliae</name>
    <dbReference type="NCBI Taxonomy" id="3070818"/>
    <lineage>
        <taxon>Bacteria</taxon>
        <taxon>Pseudomonadati</taxon>
        <taxon>Pseudomonadota</taxon>
        <taxon>Alphaproteobacteria</taxon>
        <taxon>Rhodobacterales</taxon>
        <taxon>Paracoccaceae</taxon>
        <taxon>Thioclava</taxon>
    </lineage>
</organism>
<gene>
    <name evidence="8" type="ORF">VSX56_09725</name>
</gene>
<evidence type="ECO:0000256" key="4">
    <source>
        <dbReference type="ARBA" id="ARBA00023136"/>
    </source>
</evidence>
<keyword evidence="2 6" id="KW-0812">Transmembrane</keyword>
<reference evidence="8 9" key="1">
    <citation type="submission" date="2024-06" db="EMBL/GenBank/DDBJ databases">
        <title>Thioclava kandeliae sp. nov. from a rhizosphere soil sample of Kandelia candel in a mangrove.</title>
        <authorList>
            <person name="Mu T."/>
        </authorList>
    </citation>
    <scope>NUCLEOTIDE SEQUENCE [LARGE SCALE GENOMIC DNA]</scope>
    <source>
        <strain evidence="8 9">CPCC 100088</strain>
    </source>
</reference>
<sequence>MLWSFIKIAVFLIAVTAVTYGAMTLASSADGVQVVLAGVEYNLGPVQAIIAVLVLIVAVFVFLKVVGFVVALLRFLVGDETALTRYFDRSRERRGYKALADGMISVASGEGRLAYNQAKKAQKLLGRPELTNLLVAQAAETKGDTKKATEAYKLLLSDQRTRFIGVRGLMRQKLAEGDTDTALALAQKAYALKPSHQDTQDTLLKLSTEKGAWGDARKVISYKRHSGLLPKDVAKRRDAVLALQEAKGILDEGASIEAQEAAIAANKSSPDLIPAAAMAARSYIGKGKPKNAERVIRKAWEAQPHPDLAAAYAAIAPEETPQARLKRFQKLLVLRPDHEETRLLRAELNIAAENFPEARRALGHLADTHPTSRVLAIMAAVERGEGSDDAVVRGWLARALTAPRGPQWCCDACQNIQSDWTPVCDNCGGFDTLSWREPPKTDQPLPHGAEMLPLIVGAPAVMPESEAARKAEEAGVEVEEAEIVTGATEETVIVTKPETEGDIAPEVTETEEVQKKSALG</sequence>
<feature type="transmembrane region" description="Helical" evidence="6">
    <location>
        <begin position="47"/>
        <end position="77"/>
    </location>
</feature>
<evidence type="ECO:0000256" key="6">
    <source>
        <dbReference type="SAM" id="Phobius"/>
    </source>
</evidence>
<evidence type="ECO:0000259" key="7">
    <source>
        <dbReference type="Pfam" id="PF07219"/>
    </source>
</evidence>
<evidence type="ECO:0000313" key="9">
    <source>
        <dbReference type="Proteomes" id="UP001438953"/>
    </source>
</evidence>
<comment type="caution">
    <text evidence="8">The sequence shown here is derived from an EMBL/GenBank/DDBJ whole genome shotgun (WGS) entry which is preliminary data.</text>
</comment>
<evidence type="ECO:0000256" key="5">
    <source>
        <dbReference type="SAM" id="MobiDB-lite"/>
    </source>
</evidence>
<protein>
    <submittedName>
        <fullName evidence="8">Heme biosynthesis HemY N-terminal domain-containing protein</fullName>
    </submittedName>
</protein>
<dbReference type="Gene3D" id="1.25.40.10">
    <property type="entry name" value="Tetratricopeptide repeat domain"/>
    <property type="match status" value="2"/>
</dbReference>
<evidence type="ECO:0000256" key="1">
    <source>
        <dbReference type="ARBA" id="ARBA00004370"/>
    </source>
</evidence>
<comment type="subcellular location">
    <subcellularLocation>
        <location evidence="1">Membrane</location>
    </subcellularLocation>
</comment>
<dbReference type="SUPFAM" id="SSF48452">
    <property type="entry name" value="TPR-like"/>
    <property type="match status" value="1"/>
</dbReference>
<dbReference type="EMBL" id="JAYWLC010000006">
    <property type="protein sequence ID" value="MER5172053.1"/>
    <property type="molecule type" value="Genomic_DNA"/>
</dbReference>